<name>A0ABS3J9X0_9HYPH</name>
<evidence type="ECO:0000259" key="8">
    <source>
        <dbReference type="Pfam" id="PF17827"/>
    </source>
</evidence>
<dbReference type="CDD" id="cd02440">
    <property type="entry name" value="AdoMet_MTases"/>
    <property type="match status" value="1"/>
</dbReference>
<reference evidence="9 10" key="1">
    <citation type="submission" date="2021-03" db="EMBL/GenBank/DDBJ databases">
        <title>Whole genome sequence of Jiella sp. MQZ13P-4.</title>
        <authorList>
            <person name="Tuo L."/>
        </authorList>
    </citation>
    <scope>NUCLEOTIDE SEQUENCE [LARGE SCALE GENOMIC DNA]</scope>
    <source>
        <strain evidence="9 10">MQZ13P-4</strain>
    </source>
</reference>
<feature type="binding site" evidence="5">
    <location>
        <begin position="238"/>
        <end position="241"/>
    </location>
    <ligand>
        <name>substrate</name>
    </ligand>
</feature>
<organism evidence="9 10">
    <name type="scientific">Jiella sonneratiae</name>
    <dbReference type="NCBI Taxonomy" id="2816856"/>
    <lineage>
        <taxon>Bacteria</taxon>
        <taxon>Pseudomonadati</taxon>
        <taxon>Pseudomonadota</taxon>
        <taxon>Alphaproteobacteria</taxon>
        <taxon>Hyphomicrobiales</taxon>
        <taxon>Aurantimonadaceae</taxon>
        <taxon>Jiella</taxon>
    </lineage>
</organism>
<evidence type="ECO:0000256" key="4">
    <source>
        <dbReference type="ARBA" id="ARBA00048391"/>
    </source>
</evidence>
<keyword evidence="3 5" id="KW-0949">S-adenosyl-L-methionine</keyword>
<dbReference type="NCBIfam" id="TIGR03534">
    <property type="entry name" value="RF_mod_PrmC"/>
    <property type="match status" value="1"/>
</dbReference>
<dbReference type="Pfam" id="PF17827">
    <property type="entry name" value="PrmC_N"/>
    <property type="match status" value="1"/>
</dbReference>
<dbReference type="InterPro" id="IPR004556">
    <property type="entry name" value="HemK-like"/>
</dbReference>
<evidence type="ECO:0000313" key="10">
    <source>
        <dbReference type="Proteomes" id="UP000664288"/>
    </source>
</evidence>
<evidence type="ECO:0000259" key="7">
    <source>
        <dbReference type="Pfam" id="PF05175"/>
    </source>
</evidence>
<feature type="domain" description="Methyltransferase small" evidence="7">
    <location>
        <begin position="162"/>
        <end position="241"/>
    </location>
</feature>
<feature type="compositionally biased region" description="Low complexity" evidence="6">
    <location>
        <begin position="54"/>
        <end position="67"/>
    </location>
</feature>
<dbReference type="SUPFAM" id="SSF53335">
    <property type="entry name" value="S-adenosyl-L-methionine-dependent methyltransferases"/>
    <property type="match status" value="1"/>
</dbReference>
<evidence type="ECO:0000256" key="6">
    <source>
        <dbReference type="SAM" id="MobiDB-lite"/>
    </source>
</evidence>
<evidence type="ECO:0000256" key="3">
    <source>
        <dbReference type="ARBA" id="ARBA00022691"/>
    </source>
</evidence>
<feature type="binding site" evidence="5">
    <location>
        <begin position="172"/>
        <end position="176"/>
    </location>
    <ligand>
        <name>S-adenosyl-L-methionine</name>
        <dbReference type="ChEBI" id="CHEBI:59789"/>
    </ligand>
</feature>
<dbReference type="GO" id="GO:0102559">
    <property type="term" value="F:peptide chain release factor N(5)-glutamine methyltransferase activity"/>
    <property type="evidence" value="ECO:0007669"/>
    <property type="project" value="UniProtKB-EC"/>
</dbReference>
<comment type="function">
    <text evidence="5">Methylates the class 1 translation termination release factors RF1/PrfA and RF2/PrfB on the glutamine residue of the universally conserved GGQ motif.</text>
</comment>
<feature type="compositionally biased region" description="Low complexity" evidence="6">
    <location>
        <begin position="18"/>
        <end position="36"/>
    </location>
</feature>
<comment type="caution">
    <text evidence="5">Lacks conserved residue(s) required for the propagation of feature annotation.</text>
</comment>
<gene>
    <name evidence="5 9" type="primary">prmC</name>
    <name evidence="9" type="ORF">J1C47_22740</name>
</gene>
<dbReference type="InterPro" id="IPR040758">
    <property type="entry name" value="PrmC_N"/>
</dbReference>
<dbReference type="PANTHER" id="PTHR18895:SF74">
    <property type="entry name" value="MTRF1L RELEASE FACTOR GLUTAMINE METHYLTRANSFERASE"/>
    <property type="match status" value="1"/>
</dbReference>
<comment type="caution">
    <text evidence="9">The sequence shown here is derived from an EMBL/GenBank/DDBJ whole genome shotgun (WGS) entry which is preliminary data.</text>
</comment>
<feature type="region of interest" description="Disordered" evidence="6">
    <location>
        <begin position="1"/>
        <end position="67"/>
    </location>
</feature>
<accession>A0ABS3J9X0</accession>
<dbReference type="InterPro" id="IPR050320">
    <property type="entry name" value="N5-glutamine_MTase"/>
</dbReference>
<dbReference type="NCBIfam" id="TIGR00536">
    <property type="entry name" value="hemK_fam"/>
    <property type="match status" value="1"/>
</dbReference>
<keyword evidence="2 5" id="KW-0808">Transferase</keyword>
<protein>
    <recommendedName>
        <fullName evidence="5">Release factor glutamine methyltransferase</fullName>
        <shortName evidence="5">RF MTase</shortName>
        <ecNumber evidence="5">2.1.1.297</ecNumber>
    </recommendedName>
    <alternativeName>
        <fullName evidence="5">N5-glutamine methyltransferase PrmC</fullName>
    </alternativeName>
    <alternativeName>
        <fullName evidence="5">Protein-(glutamine-N5) MTase PrmC</fullName>
    </alternativeName>
    <alternativeName>
        <fullName evidence="5">Protein-glutamine N-methyltransferase PrmC</fullName>
    </alternativeName>
</protein>
<dbReference type="PROSITE" id="PS00092">
    <property type="entry name" value="N6_MTASE"/>
    <property type="match status" value="1"/>
</dbReference>
<dbReference type="Pfam" id="PF05175">
    <property type="entry name" value="MTS"/>
    <property type="match status" value="1"/>
</dbReference>
<dbReference type="EC" id="2.1.1.297" evidence="5"/>
<dbReference type="InterPro" id="IPR007848">
    <property type="entry name" value="Small_mtfrase_dom"/>
</dbReference>
<keyword evidence="10" id="KW-1185">Reference proteome</keyword>
<dbReference type="Proteomes" id="UP000664288">
    <property type="component" value="Unassembled WGS sequence"/>
</dbReference>
<feature type="domain" description="Release factor glutamine methyltransferase N-terminal" evidence="8">
    <location>
        <begin position="66"/>
        <end position="123"/>
    </location>
</feature>
<feature type="binding site" evidence="5">
    <location>
        <position position="238"/>
    </location>
    <ligand>
        <name>S-adenosyl-L-methionine</name>
        <dbReference type="ChEBI" id="CHEBI:59789"/>
    </ligand>
</feature>
<dbReference type="PANTHER" id="PTHR18895">
    <property type="entry name" value="HEMK METHYLTRANSFERASE"/>
    <property type="match status" value="1"/>
</dbReference>
<feature type="binding site" evidence="5">
    <location>
        <position position="195"/>
    </location>
    <ligand>
        <name>S-adenosyl-L-methionine</name>
        <dbReference type="ChEBI" id="CHEBI:59789"/>
    </ligand>
</feature>
<evidence type="ECO:0000256" key="5">
    <source>
        <dbReference type="HAMAP-Rule" id="MF_02126"/>
    </source>
</evidence>
<dbReference type="InterPro" id="IPR002052">
    <property type="entry name" value="DNA_methylase_N6_adenine_CS"/>
</dbReference>
<dbReference type="Gene3D" id="1.10.8.10">
    <property type="entry name" value="DNA helicase RuvA subunit, C-terminal domain"/>
    <property type="match status" value="1"/>
</dbReference>
<dbReference type="EMBL" id="JAFMPY010000045">
    <property type="protein sequence ID" value="MBO0906478.1"/>
    <property type="molecule type" value="Genomic_DNA"/>
</dbReference>
<comment type="catalytic activity">
    <reaction evidence="4 5">
        <text>L-glutaminyl-[peptide chain release factor] + S-adenosyl-L-methionine = N(5)-methyl-L-glutaminyl-[peptide chain release factor] + S-adenosyl-L-homocysteine + H(+)</text>
        <dbReference type="Rhea" id="RHEA:42896"/>
        <dbReference type="Rhea" id="RHEA-COMP:10271"/>
        <dbReference type="Rhea" id="RHEA-COMP:10272"/>
        <dbReference type="ChEBI" id="CHEBI:15378"/>
        <dbReference type="ChEBI" id="CHEBI:30011"/>
        <dbReference type="ChEBI" id="CHEBI:57856"/>
        <dbReference type="ChEBI" id="CHEBI:59789"/>
        <dbReference type="ChEBI" id="CHEBI:61891"/>
        <dbReference type="EC" id="2.1.1.297"/>
    </reaction>
</comment>
<dbReference type="HAMAP" id="MF_02126">
    <property type="entry name" value="RF_methyltr_PrmC"/>
    <property type="match status" value="1"/>
</dbReference>
<evidence type="ECO:0000313" key="9">
    <source>
        <dbReference type="EMBL" id="MBO0906478.1"/>
    </source>
</evidence>
<sequence length="334" mass="34330">MNRPSGEPGTSGARPLETTPGGPAAAAPDRAAETTGRLGDLYRAAAQRLREAAPPDAAGSDGPAAATATPELDARLLLAEAAGIAPAEVHRASGRPVGGEVAGRLETFLSRRIAGEPVHRIIGRRAFYDHEFALSPETLEPRPETEILVEVAQPILAAAAEARGEALFADIGTGTGAIAVSLLALCRQARAVASDIAEGALRTARANAEAAGVGDRFLPVLADNLSAFGGRFDAILANPPYIPSGEIEGLDVSVRRFDPRLALDGGPDGLAAYRAIAAEAGRVLRPGGATVVEIGRGQAADVEAIFAGSGFRPSRRFCDLSGIERVLVLTLCEA</sequence>
<evidence type="ECO:0000256" key="1">
    <source>
        <dbReference type="ARBA" id="ARBA00022603"/>
    </source>
</evidence>
<dbReference type="GO" id="GO:0032259">
    <property type="term" value="P:methylation"/>
    <property type="evidence" value="ECO:0007669"/>
    <property type="project" value="UniProtKB-KW"/>
</dbReference>
<dbReference type="RefSeq" id="WP_207353108.1">
    <property type="nucleotide sequence ID" value="NZ_JAFMPY010000045.1"/>
</dbReference>
<dbReference type="InterPro" id="IPR029063">
    <property type="entry name" value="SAM-dependent_MTases_sf"/>
</dbReference>
<comment type="similarity">
    <text evidence="5">Belongs to the protein N5-glutamine methyltransferase family. PrmC subfamily.</text>
</comment>
<keyword evidence="1 5" id="KW-0489">Methyltransferase</keyword>
<evidence type="ECO:0000256" key="2">
    <source>
        <dbReference type="ARBA" id="ARBA00022679"/>
    </source>
</evidence>
<proteinExistence type="inferred from homology"/>
<dbReference type="Gene3D" id="3.40.50.150">
    <property type="entry name" value="Vaccinia Virus protein VP39"/>
    <property type="match status" value="1"/>
</dbReference>
<dbReference type="InterPro" id="IPR019874">
    <property type="entry name" value="RF_methyltr_PrmC"/>
</dbReference>